<protein>
    <submittedName>
        <fullName evidence="1">Uncharacterized protein</fullName>
    </submittedName>
</protein>
<dbReference type="STRING" id="47427.A0A2H3CIL6"/>
<organism evidence="1 2">
    <name type="scientific">Armillaria gallica</name>
    <name type="common">Bulbous honey fungus</name>
    <name type="synonym">Armillaria bulbosa</name>
    <dbReference type="NCBI Taxonomy" id="47427"/>
    <lineage>
        <taxon>Eukaryota</taxon>
        <taxon>Fungi</taxon>
        <taxon>Dikarya</taxon>
        <taxon>Basidiomycota</taxon>
        <taxon>Agaricomycotina</taxon>
        <taxon>Agaricomycetes</taxon>
        <taxon>Agaricomycetidae</taxon>
        <taxon>Agaricales</taxon>
        <taxon>Marasmiineae</taxon>
        <taxon>Physalacriaceae</taxon>
        <taxon>Armillaria</taxon>
    </lineage>
</organism>
<name>A0A2H3CIL6_ARMGA</name>
<gene>
    <name evidence="1" type="ORF">ARMGADRAFT_1089841</name>
</gene>
<evidence type="ECO:0000313" key="1">
    <source>
        <dbReference type="EMBL" id="PBK82939.1"/>
    </source>
</evidence>
<accession>A0A2H3CIL6</accession>
<dbReference type="InParanoid" id="A0A2H3CIL6"/>
<evidence type="ECO:0000313" key="2">
    <source>
        <dbReference type="Proteomes" id="UP000217790"/>
    </source>
</evidence>
<sequence length="119" mass="14011">MTVQSDFTYILHRFRYFNTALLKSIASVIGRHEFAKSITGSVCKFKISLALEFKEHVLTFGSYDNNTRVYWYSAEDYAPRHWDYIPFLKRDDDYANFGVHTPFNPDVYLADFDTKCLVK</sequence>
<proteinExistence type="predicted"/>
<dbReference type="EMBL" id="KZ293711">
    <property type="protein sequence ID" value="PBK82939.1"/>
    <property type="molecule type" value="Genomic_DNA"/>
</dbReference>
<dbReference type="AlphaFoldDB" id="A0A2H3CIL6"/>
<keyword evidence="2" id="KW-1185">Reference proteome</keyword>
<dbReference type="Proteomes" id="UP000217790">
    <property type="component" value="Unassembled WGS sequence"/>
</dbReference>
<reference evidence="2" key="1">
    <citation type="journal article" date="2017" name="Nat. Ecol. Evol.">
        <title>Genome expansion and lineage-specific genetic innovations in the forest pathogenic fungi Armillaria.</title>
        <authorList>
            <person name="Sipos G."/>
            <person name="Prasanna A.N."/>
            <person name="Walter M.C."/>
            <person name="O'Connor E."/>
            <person name="Balint B."/>
            <person name="Krizsan K."/>
            <person name="Kiss B."/>
            <person name="Hess J."/>
            <person name="Varga T."/>
            <person name="Slot J."/>
            <person name="Riley R."/>
            <person name="Boka B."/>
            <person name="Rigling D."/>
            <person name="Barry K."/>
            <person name="Lee J."/>
            <person name="Mihaltcheva S."/>
            <person name="LaButti K."/>
            <person name="Lipzen A."/>
            <person name="Waldron R."/>
            <person name="Moloney N.M."/>
            <person name="Sperisen C."/>
            <person name="Kredics L."/>
            <person name="Vagvoelgyi C."/>
            <person name="Patrignani A."/>
            <person name="Fitzpatrick D."/>
            <person name="Nagy I."/>
            <person name="Doyle S."/>
            <person name="Anderson J.B."/>
            <person name="Grigoriev I.V."/>
            <person name="Gueldener U."/>
            <person name="Muensterkoetter M."/>
            <person name="Nagy L.G."/>
        </authorList>
    </citation>
    <scope>NUCLEOTIDE SEQUENCE [LARGE SCALE GENOMIC DNA]</scope>
    <source>
        <strain evidence="2">Ar21-2</strain>
    </source>
</reference>